<keyword evidence="2" id="KW-0472">Membrane</keyword>
<dbReference type="AlphaFoldDB" id="A0A818U0P9"/>
<dbReference type="EMBL" id="CAJNOE010000345">
    <property type="protein sequence ID" value="CAF1163150.1"/>
    <property type="molecule type" value="Genomic_DNA"/>
</dbReference>
<evidence type="ECO:0000256" key="1">
    <source>
        <dbReference type="SAM" id="MobiDB-lite"/>
    </source>
</evidence>
<proteinExistence type="predicted"/>
<organism evidence="4 5">
    <name type="scientific">Adineta steineri</name>
    <dbReference type="NCBI Taxonomy" id="433720"/>
    <lineage>
        <taxon>Eukaryota</taxon>
        <taxon>Metazoa</taxon>
        <taxon>Spiralia</taxon>
        <taxon>Gnathifera</taxon>
        <taxon>Rotifera</taxon>
        <taxon>Eurotatoria</taxon>
        <taxon>Bdelloidea</taxon>
        <taxon>Adinetida</taxon>
        <taxon>Adinetidae</taxon>
        <taxon>Adineta</taxon>
    </lineage>
</organism>
<gene>
    <name evidence="3" type="ORF">IZO911_LOCUS26448</name>
    <name evidence="4" type="ORF">KXQ929_LOCUS10417</name>
</gene>
<evidence type="ECO:0000313" key="3">
    <source>
        <dbReference type="EMBL" id="CAF1163150.1"/>
    </source>
</evidence>
<dbReference type="Proteomes" id="UP000663868">
    <property type="component" value="Unassembled WGS sequence"/>
</dbReference>
<feature type="compositionally biased region" description="Polar residues" evidence="1">
    <location>
        <begin position="296"/>
        <end position="307"/>
    </location>
</feature>
<dbReference type="EMBL" id="CAJOBB010000494">
    <property type="protein sequence ID" value="CAF3691959.1"/>
    <property type="molecule type" value="Genomic_DNA"/>
</dbReference>
<sequence length="501" mass="55546">MIVENTSCCVVNYHSAYWRDLALPKGIGVSGWWSFFSLIDLRLRSNGKYNTPPASTMISPIFIPVGVQQIIVITTIDADNDEVRCRFAKNNNECASVCPPDSLPSGTILYSNCTLFITGSTVFDWYAVAVVIEDFIDSTSTTPLSIIPIQFLINVKNKPRCNDRPLLTHVSNQQKQCFGVVVNKPIEIELVAENFCPNTTIIKDIAVLSFSSLVKKPIEQKTSNLWSTLLTWTPTIEHVGSQILCAIALDSDNTQSNQYCMTFIVVADGIPLCPGEQELTTLVSTSIDHNKEPDVTSMNINDSSLPQSSSSAEDLDSNSSIPLSSAEDLDPIRPVSSSSKPNLDSTIPITFSSVCKYSWPWPWLAPVLSSLITFLLTSLCWYCCFPFCCSDKNRKNRVSQNKIVHQGNLIRQPTRPCKIHNAFEHDHHAKQSNHSPVLEKKISSDDARPASKISRVISNPISPLPSIDNDRPRSQVVTPSQAYVFGRRVTPIATIENNDEH</sequence>
<accession>A0A818U0P9</accession>
<evidence type="ECO:0000313" key="4">
    <source>
        <dbReference type="EMBL" id="CAF3691959.1"/>
    </source>
</evidence>
<evidence type="ECO:0000256" key="2">
    <source>
        <dbReference type="SAM" id="Phobius"/>
    </source>
</evidence>
<evidence type="ECO:0000313" key="5">
    <source>
        <dbReference type="Proteomes" id="UP000663868"/>
    </source>
</evidence>
<reference evidence="4" key="1">
    <citation type="submission" date="2021-02" db="EMBL/GenBank/DDBJ databases">
        <authorList>
            <person name="Nowell W R."/>
        </authorList>
    </citation>
    <scope>NUCLEOTIDE SEQUENCE</scope>
</reference>
<keyword evidence="2" id="KW-0812">Transmembrane</keyword>
<comment type="caution">
    <text evidence="4">The sequence shown here is derived from an EMBL/GenBank/DDBJ whole genome shotgun (WGS) entry which is preliminary data.</text>
</comment>
<feature type="compositionally biased region" description="Low complexity" evidence="1">
    <location>
        <begin position="308"/>
        <end position="320"/>
    </location>
</feature>
<dbReference type="Proteomes" id="UP000663860">
    <property type="component" value="Unassembled WGS sequence"/>
</dbReference>
<name>A0A818U0P9_9BILA</name>
<keyword evidence="2" id="KW-1133">Transmembrane helix</keyword>
<feature type="compositionally biased region" description="Basic and acidic residues" evidence="1">
    <location>
        <begin position="437"/>
        <end position="449"/>
    </location>
</feature>
<protein>
    <submittedName>
        <fullName evidence="4">Uncharacterized protein</fullName>
    </submittedName>
</protein>
<feature type="region of interest" description="Disordered" evidence="1">
    <location>
        <begin position="293"/>
        <end position="341"/>
    </location>
</feature>
<feature type="region of interest" description="Disordered" evidence="1">
    <location>
        <begin position="427"/>
        <end position="450"/>
    </location>
</feature>
<feature type="transmembrane region" description="Helical" evidence="2">
    <location>
        <begin position="363"/>
        <end position="388"/>
    </location>
</feature>